<sequence>MAFIQLTCPNCNGKIENKEGNTFKCPFCETELLLKENHVYHVDQTINHYYGTQPQPKVRPATGMKGKALLVAALLLAGVFGAYMFWNTGASRPETRVRAAVREMPESPVLISFLQQVFNKGSAAPTPEEIARIRYLTVDMDEDKQWRFAYSLSDPFTDPQAEISTYITRDKMQNSQRIEQKDFEAFSGLTALDLLGTYEISQSDQISFAHMKELKSYGGGFNESFRKFAGFFGDKSRIVELTTQIRSNQELAMLLEFPNLSSLAITYVDESVTDFHLLNQLPLKSLSLTFVDRLDWLSSLTGLESLAIHYSESADFKALYALTQLKELHLEAVANLKTVDFVQNMPVLQVLELNNTKLATLAPLTGKASLTKLQLASMSQLGSVDFVNSLPSLREFVLSGHYGEEVPLALPNAKQVEVPGAFIRGLEAPSVTALTVHGSSREFNVSDLAKFPQLAQLTLRSISGIANVRALDQLPRLQKLSLYETSFNKETDALFSLQNVKAIACTECSLTIGAGSAAADGPLQELALNGTSFRMNNNSVSEVDKVLPYFAALSSLRSFTLRDSSLQSLQFMEKWLAIEELRLENNAIVNIEPLTRLPKLQRVFLTGNPVQNQSALGQGVKVY</sequence>
<evidence type="ECO:0000313" key="1">
    <source>
        <dbReference type="EMBL" id="MFM9329842.1"/>
    </source>
</evidence>
<keyword evidence="2" id="KW-1185">Reference proteome</keyword>
<proteinExistence type="predicted"/>
<accession>A0ACC7NZL5</accession>
<comment type="caution">
    <text evidence="1">The sequence shown here is derived from an EMBL/GenBank/DDBJ whole genome shotgun (WGS) entry which is preliminary data.</text>
</comment>
<name>A0ACC7NZL5_9BACL</name>
<organism evidence="1 2">
    <name type="scientific">Paenibacillus mesotrionivorans</name>
    <dbReference type="NCBI Taxonomy" id="3160968"/>
    <lineage>
        <taxon>Bacteria</taxon>
        <taxon>Bacillati</taxon>
        <taxon>Bacillota</taxon>
        <taxon>Bacilli</taxon>
        <taxon>Bacillales</taxon>
        <taxon>Paenibacillaceae</taxon>
        <taxon>Paenibacillus</taxon>
    </lineage>
</organism>
<dbReference type="EMBL" id="JBJURJ010000010">
    <property type="protein sequence ID" value="MFM9329842.1"/>
    <property type="molecule type" value="Genomic_DNA"/>
</dbReference>
<reference evidence="1" key="1">
    <citation type="submission" date="2024-12" db="EMBL/GenBank/DDBJ databases">
        <authorList>
            <person name="Wu N."/>
        </authorList>
    </citation>
    <scope>NUCLEOTIDE SEQUENCE</scope>
    <source>
        <strain evidence="1">P15</strain>
    </source>
</reference>
<evidence type="ECO:0000313" key="2">
    <source>
        <dbReference type="Proteomes" id="UP001631969"/>
    </source>
</evidence>
<gene>
    <name evidence="1" type="ORF">ACI1P1_16220</name>
</gene>
<protein>
    <submittedName>
        <fullName evidence="1">Leucine-rich repeat domain-containing protein</fullName>
    </submittedName>
</protein>
<dbReference type="Proteomes" id="UP001631969">
    <property type="component" value="Unassembled WGS sequence"/>
</dbReference>